<organism evidence="2 3">
    <name type="scientific">Prorocentrum cordatum</name>
    <dbReference type="NCBI Taxonomy" id="2364126"/>
    <lineage>
        <taxon>Eukaryota</taxon>
        <taxon>Sar</taxon>
        <taxon>Alveolata</taxon>
        <taxon>Dinophyceae</taxon>
        <taxon>Prorocentrales</taxon>
        <taxon>Prorocentraceae</taxon>
        <taxon>Prorocentrum</taxon>
    </lineage>
</organism>
<feature type="region of interest" description="Disordered" evidence="1">
    <location>
        <begin position="553"/>
        <end position="577"/>
    </location>
</feature>
<comment type="caution">
    <text evidence="2">The sequence shown here is derived from an EMBL/GenBank/DDBJ whole genome shotgun (WGS) entry which is preliminary data.</text>
</comment>
<evidence type="ECO:0000256" key="1">
    <source>
        <dbReference type="SAM" id="MobiDB-lite"/>
    </source>
</evidence>
<accession>A0ABN9T7P5</accession>
<feature type="region of interest" description="Disordered" evidence="1">
    <location>
        <begin position="340"/>
        <end position="386"/>
    </location>
</feature>
<name>A0ABN9T7P5_9DINO</name>
<evidence type="ECO:0000313" key="2">
    <source>
        <dbReference type="EMBL" id="CAK0841122.1"/>
    </source>
</evidence>
<proteinExistence type="predicted"/>
<dbReference type="Proteomes" id="UP001189429">
    <property type="component" value="Unassembled WGS sequence"/>
</dbReference>
<sequence>MAAQQSATRFVEFPTYERRHPTLSGRLLVDQFEVDYIVARNTQLHFCDDAGAELLRPHENNNRFQNAVSRKYLKSITTEGLIPDVRSAPVAIVDEARRASVTGNHTPYLMVGYNTLSQSVYAAQRKEPGNPFVVASVRGGIRGAIILDSRTPKDALKFYRDLHNRFHGGVGISVLELMDTLDDTGENTFDKQHWRFIKKEFPGKWDFWDTYERMRAFKWGIKRIGCLEHFTEMLGNSCDFTLMVNMKLSDLIWLFHTVYSTITLNFENSLTAEYVSLAMMCALEFTVPLDKADDVGYVAPLELNCSSETQAKLGSKINNLLAPMKLSLLYKKSAKRKAEDAEGDDAGDADGHDAPAPKKAKAKGAAGKSKAKPKAKAASKAASQKQEMEKKIQAALATTNPVATLKAAKRAADAETAAQSAASESATGAAVVAATAKPKAWGRPGGKKKLEDCPDEVFPADRADGTPTLFLDDVFIAMEFASRGMVALIKDEDKKAMVSLALQFAFSGSLDISGGSYAAWSKLRPQLQAALRKSRPEGSSPAIASMFATVLGQHGSPSPSGASSSAPGAEASEGARMAKLQSFDDQVSAQPQVKDGIKKFLEQQQSNVPAKFHRIVAIASDDIFQAHLAEQLGKKLSNAQNVDQFAKVILTSIIEKLDEDIPRKWIDIVMQGATLWKSMKQFPGAMKDIFGEGEKVEPFLKLRAEYAVAILSKTYGDAESFGDAHSRQAMSWISGSPGALNDLATLDCQVTGAKWVDIWAHLLKTAKDASREISLAVFTDKSAEKAEAAWASAVKTITDELAAASVAAE</sequence>
<gene>
    <name evidence="2" type="ORF">PCOR1329_LOCUS36406</name>
</gene>
<evidence type="ECO:0000313" key="3">
    <source>
        <dbReference type="Proteomes" id="UP001189429"/>
    </source>
</evidence>
<protein>
    <submittedName>
        <fullName evidence="2">Uncharacterized protein</fullName>
    </submittedName>
</protein>
<keyword evidence="3" id="KW-1185">Reference proteome</keyword>
<reference evidence="2" key="1">
    <citation type="submission" date="2023-10" db="EMBL/GenBank/DDBJ databases">
        <authorList>
            <person name="Chen Y."/>
            <person name="Shah S."/>
            <person name="Dougan E. K."/>
            <person name="Thang M."/>
            <person name="Chan C."/>
        </authorList>
    </citation>
    <scope>NUCLEOTIDE SEQUENCE [LARGE SCALE GENOMIC DNA]</scope>
</reference>
<feature type="non-terminal residue" evidence="2">
    <location>
        <position position="809"/>
    </location>
</feature>
<dbReference type="EMBL" id="CAUYUJ010014428">
    <property type="protein sequence ID" value="CAK0841122.1"/>
    <property type="molecule type" value="Genomic_DNA"/>
</dbReference>
<feature type="compositionally biased region" description="Low complexity" evidence="1">
    <location>
        <begin position="555"/>
        <end position="575"/>
    </location>
</feature>